<organism evidence="2 3">
    <name type="scientific">Motilibacter deserti</name>
    <dbReference type="NCBI Taxonomy" id="2714956"/>
    <lineage>
        <taxon>Bacteria</taxon>
        <taxon>Bacillati</taxon>
        <taxon>Actinomycetota</taxon>
        <taxon>Actinomycetes</taxon>
        <taxon>Motilibacterales</taxon>
        <taxon>Motilibacteraceae</taxon>
        <taxon>Motilibacter</taxon>
    </lineage>
</organism>
<evidence type="ECO:0000313" key="3">
    <source>
        <dbReference type="Proteomes" id="UP000800981"/>
    </source>
</evidence>
<feature type="domain" description="HTH arsR-type" evidence="1">
    <location>
        <begin position="1"/>
        <end position="88"/>
    </location>
</feature>
<dbReference type="NCBIfam" id="NF033788">
    <property type="entry name" value="HTH_metalloreg"/>
    <property type="match status" value="1"/>
</dbReference>
<dbReference type="InterPro" id="IPR011991">
    <property type="entry name" value="ArsR-like_HTH"/>
</dbReference>
<gene>
    <name evidence="2" type="ORF">G9H71_19955</name>
</gene>
<dbReference type="SUPFAM" id="SSF46785">
    <property type="entry name" value="Winged helix' DNA-binding domain"/>
    <property type="match status" value="1"/>
</dbReference>
<sequence length="224" mass="23316">MTGLAAELADPLRLTALQLLAAEGPHTLSQLAEALAVSASRLGNHLGRLRTAGLVSVERAGRHAVYRVDRPQLPPVLDALAGFAHAEAVRPGARAANAVDIAHTCYDHLAGRLGVAVLRFLVERGALLPPDGATSELAFGADSSALAGLGLRLEELDTGRRKPATACLDRSHRVPHLGGALGAAVLSSFVRQGLVEPRPGSRELAVTDAGMRRLPALVPGFRPS</sequence>
<evidence type="ECO:0000259" key="1">
    <source>
        <dbReference type="PROSITE" id="PS50987"/>
    </source>
</evidence>
<name>A0ABX0GYM9_9ACTN</name>
<protein>
    <submittedName>
        <fullName evidence="2">Winged helix-turn-helix transcriptional regulator</fullName>
    </submittedName>
</protein>
<dbReference type="Pfam" id="PF01022">
    <property type="entry name" value="HTH_5"/>
    <property type="match status" value="1"/>
</dbReference>
<dbReference type="PANTHER" id="PTHR39168">
    <property type="entry name" value="TRANSCRIPTIONAL REGULATOR-RELATED"/>
    <property type="match status" value="1"/>
</dbReference>
<evidence type="ECO:0000313" key="2">
    <source>
        <dbReference type="EMBL" id="NHC16063.1"/>
    </source>
</evidence>
<dbReference type="InterPro" id="IPR036388">
    <property type="entry name" value="WH-like_DNA-bd_sf"/>
</dbReference>
<dbReference type="InterPro" id="IPR036390">
    <property type="entry name" value="WH_DNA-bd_sf"/>
</dbReference>
<dbReference type="PANTHER" id="PTHR39168:SF2">
    <property type="entry name" value="HTH-TYPE TRANSCRIPTIONAL REGULATOR CMTR"/>
    <property type="match status" value="1"/>
</dbReference>
<dbReference type="SMART" id="SM00418">
    <property type="entry name" value="HTH_ARSR"/>
    <property type="match status" value="1"/>
</dbReference>
<dbReference type="PRINTS" id="PR00778">
    <property type="entry name" value="HTHARSR"/>
</dbReference>
<reference evidence="2 3" key="1">
    <citation type="submission" date="2020-03" db="EMBL/GenBank/DDBJ databases">
        <title>Two novel Motilibacter sp.</title>
        <authorList>
            <person name="Liu S."/>
        </authorList>
    </citation>
    <scope>NUCLEOTIDE SEQUENCE [LARGE SCALE GENOMIC DNA]</scope>
    <source>
        <strain evidence="2 3">E257</strain>
    </source>
</reference>
<dbReference type="Gene3D" id="1.10.10.10">
    <property type="entry name" value="Winged helix-like DNA-binding domain superfamily/Winged helix DNA-binding domain"/>
    <property type="match status" value="1"/>
</dbReference>
<dbReference type="InterPro" id="IPR001845">
    <property type="entry name" value="HTH_ArsR_DNA-bd_dom"/>
</dbReference>
<comment type="caution">
    <text evidence="2">The sequence shown here is derived from an EMBL/GenBank/DDBJ whole genome shotgun (WGS) entry which is preliminary data.</text>
</comment>
<keyword evidence="3" id="KW-1185">Reference proteome</keyword>
<proteinExistence type="predicted"/>
<dbReference type="InterPro" id="IPR052543">
    <property type="entry name" value="HTH_Metal-responsive_Reg"/>
</dbReference>
<dbReference type="CDD" id="cd00090">
    <property type="entry name" value="HTH_ARSR"/>
    <property type="match status" value="1"/>
</dbReference>
<accession>A0ABX0GYM9</accession>
<dbReference type="PROSITE" id="PS50987">
    <property type="entry name" value="HTH_ARSR_2"/>
    <property type="match status" value="1"/>
</dbReference>
<dbReference type="EMBL" id="JAANNP010000087">
    <property type="protein sequence ID" value="NHC16063.1"/>
    <property type="molecule type" value="Genomic_DNA"/>
</dbReference>
<dbReference type="Proteomes" id="UP000800981">
    <property type="component" value="Unassembled WGS sequence"/>
</dbReference>